<dbReference type="PANTHER" id="PTHR10666">
    <property type="entry name" value="UBIQUITIN"/>
    <property type="match status" value="1"/>
</dbReference>
<evidence type="ECO:0000259" key="1">
    <source>
        <dbReference type="PROSITE" id="PS50053"/>
    </source>
</evidence>
<dbReference type="Pfam" id="PF00240">
    <property type="entry name" value="ubiquitin"/>
    <property type="match status" value="2"/>
</dbReference>
<dbReference type="PROSITE" id="PS50053">
    <property type="entry name" value="UBIQUITIN_2"/>
    <property type="match status" value="2"/>
</dbReference>
<protein>
    <submittedName>
        <fullName evidence="2">Polyubiquitin</fullName>
    </submittedName>
</protein>
<dbReference type="Proteomes" id="UP000044841">
    <property type="component" value="Unassembled WGS sequence"/>
</dbReference>
<dbReference type="Gene3D" id="3.10.20.90">
    <property type="entry name" value="Phosphatidylinositol 3-kinase Catalytic Subunit, Chain A, domain 1"/>
    <property type="match status" value="2"/>
</dbReference>
<feature type="domain" description="Ubiquitin-like" evidence="1">
    <location>
        <begin position="83"/>
        <end position="158"/>
    </location>
</feature>
<feature type="domain" description="Ubiquitin-like" evidence="1">
    <location>
        <begin position="2"/>
        <end position="77"/>
    </location>
</feature>
<evidence type="ECO:0000313" key="3">
    <source>
        <dbReference type="Proteomes" id="UP000044841"/>
    </source>
</evidence>
<dbReference type="SUPFAM" id="SSF54236">
    <property type="entry name" value="Ubiquitin-like"/>
    <property type="match status" value="2"/>
</dbReference>
<organism evidence="2 3">
    <name type="scientific">Rhizoctonia solani</name>
    <dbReference type="NCBI Taxonomy" id="456999"/>
    <lineage>
        <taxon>Eukaryota</taxon>
        <taxon>Fungi</taxon>
        <taxon>Dikarya</taxon>
        <taxon>Basidiomycota</taxon>
        <taxon>Agaricomycotina</taxon>
        <taxon>Agaricomycetes</taxon>
        <taxon>Cantharellales</taxon>
        <taxon>Ceratobasidiaceae</taxon>
        <taxon>Rhizoctonia</taxon>
    </lineage>
</organism>
<dbReference type="EMBL" id="CYGV01001296">
    <property type="protein sequence ID" value="CUA72603.1"/>
    <property type="molecule type" value="Genomic_DNA"/>
</dbReference>
<dbReference type="PRINTS" id="PR00348">
    <property type="entry name" value="UBIQUITIN"/>
</dbReference>
<dbReference type="InterPro" id="IPR050158">
    <property type="entry name" value="Ubiquitin_ubiquitin-like"/>
</dbReference>
<name>A0A0K6G2L2_9AGAM</name>
<dbReference type="InterPro" id="IPR029071">
    <property type="entry name" value="Ubiquitin-like_domsf"/>
</dbReference>
<proteinExistence type="predicted"/>
<evidence type="ECO:0000313" key="2">
    <source>
        <dbReference type="EMBL" id="CUA72603.1"/>
    </source>
</evidence>
<dbReference type="AlphaFoldDB" id="A0A0K6G2L2"/>
<keyword evidence="3" id="KW-1185">Reference proteome</keyword>
<gene>
    <name evidence="2" type="ORF">RSOLAG22IIIB_10166</name>
</gene>
<accession>A0A0K6G2L2</accession>
<sequence>MVQITAITLTGKAVSVSVELSWKVDRLKQEIYNKEGIPAHAQRMIFAGRQLEDGRALQDYNIREGSQVRIVHRLTGGGPGEMVQITAMTLTGKAISVSVKLWWKVDRLKEEIYNEEGIPPDHQRLVFAGKQLEDDMTLQDYNIQQGTLIHIIVRPPRNKT</sequence>
<dbReference type="InterPro" id="IPR019956">
    <property type="entry name" value="Ubiquitin_dom"/>
</dbReference>
<dbReference type="SMART" id="SM00213">
    <property type="entry name" value="UBQ"/>
    <property type="match status" value="2"/>
</dbReference>
<reference evidence="2 3" key="1">
    <citation type="submission" date="2015-07" db="EMBL/GenBank/DDBJ databases">
        <authorList>
            <person name="Noorani M."/>
        </authorList>
    </citation>
    <scope>NUCLEOTIDE SEQUENCE [LARGE SCALE GENOMIC DNA]</scope>
    <source>
        <strain evidence="2">BBA 69670</strain>
    </source>
</reference>
<dbReference type="InterPro" id="IPR000626">
    <property type="entry name" value="Ubiquitin-like_dom"/>
</dbReference>